<dbReference type="GO" id="GO:0005788">
    <property type="term" value="C:endoplasmic reticulum lumen"/>
    <property type="evidence" value="ECO:0007669"/>
    <property type="project" value="EnsemblFungi"/>
</dbReference>
<evidence type="ECO:0000256" key="8">
    <source>
        <dbReference type="ARBA" id="ARBA00023295"/>
    </source>
</evidence>
<comment type="pathway">
    <text evidence="2">Glycan metabolism; N-glycan metabolism.</text>
</comment>
<feature type="domain" description="Glycoside hydrolase family 31 N-terminal" evidence="12">
    <location>
        <begin position="56"/>
        <end position="245"/>
    </location>
</feature>
<dbReference type="PANTHER" id="PTHR22762">
    <property type="entry name" value="ALPHA-GLUCOSIDASE"/>
    <property type="match status" value="1"/>
</dbReference>
<dbReference type="GO" id="GO:0106407">
    <property type="term" value="F:Glc2Man9GlcNAc2 oligosaccharide glucosidase activity"/>
    <property type="evidence" value="ECO:0007669"/>
    <property type="project" value="EnsemblFungi"/>
</dbReference>
<evidence type="ECO:0000313" key="14">
    <source>
        <dbReference type="EMBL" id="EPZ33206.1"/>
    </source>
</evidence>
<dbReference type="GO" id="GO:0017177">
    <property type="term" value="C:glucosidase II complex"/>
    <property type="evidence" value="ECO:0007669"/>
    <property type="project" value="EnsemblFungi"/>
</dbReference>
<evidence type="ECO:0000256" key="1">
    <source>
        <dbReference type="ARBA" id="ARBA00004240"/>
    </source>
</evidence>
<evidence type="ECO:0000256" key="5">
    <source>
        <dbReference type="ARBA" id="ARBA00022801"/>
    </source>
</evidence>
<dbReference type="STRING" id="988480.A0A075ASF0"/>
<keyword evidence="8 10" id="KW-0326">Glycosidase</keyword>
<evidence type="ECO:0000259" key="11">
    <source>
        <dbReference type="Pfam" id="PF01055"/>
    </source>
</evidence>
<dbReference type="Gene3D" id="2.60.40.1760">
    <property type="entry name" value="glycosyl hydrolase (family 31)"/>
    <property type="match status" value="1"/>
</dbReference>
<accession>A0A075ASF0</accession>
<keyword evidence="5 10" id="KW-0378">Hydrolase</keyword>
<dbReference type="GO" id="GO:0070880">
    <property type="term" value="P:fungal-type cell wall beta-glucan biosynthetic process"/>
    <property type="evidence" value="ECO:0007669"/>
    <property type="project" value="EnsemblFungi"/>
</dbReference>
<dbReference type="OMA" id="NCWPGDS"/>
<dbReference type="InterPro" id="IPR030458">
    <property type="entry name" value="Glyco_hydro_31_AS"/>
</dbReference>
<dbReference type="OrthoDB" id="3237269at2759"/>
<dbReference type="PANTHER" id="PTHR22762:SF54">
    <property type="entry name" value="BCDNA.GH04962"/>
    <property type="match status" value="1"/>
</dbReference>
<proteinExistence type="inferred from homology"/>
<dbReference type="Pfam" id="PF21365">
    <property type="entry name" value="Glyco_hydro_31_3rd"/>
    <property type="match status" value="1"/>
</dbReference>
<evidence type="ECO:0000256" key="9">
    <source>
        <dbReference type="ARBA" id="ARBA00042895"/>
    </source>
</evidence>
<dbReference type="GO" id="GO:0033919">
    <property type="term" value="F:glucan 1,3-alpha-glucosidase activity"/>
    <property type="evidence" value="ECO:0007669"/>
    <property type="project" value="EnsemblFungi"/>
</dbReference>
<dbReference type="CDD" id="cd14752">
    <property type="entry name" value="GH31_N"/>
    <property type="match status" value="1"/>
</dbReference>
<dbReference type="AlphaFoldDB" id="A0A075ASF0"/>
<feature type="domain" description="Glycoside hydrolase family 31 TIM barrel" evidence="11">
    <location>
        <begin position="290"/>
        <end position="604"/>
    </location>
</feature>
<sequence length="858" mass="98982">MGFKQEDFKTCEQSGFCKRQRSFEPANLYKLENINWNNKILSADIVQDMNKDHWKLKVSILEEGTVRVKIGRPERYEIPKDYVLLKSNINAAGYYNENVISYNDIKVDIQQSPLKMTIKYKEKDILLLNENNLLNLENSDVASPEIFKGKEDTQPKGNQSIGMDLTFVGSLNVFGIPEHASSLRLKPTKNSNEGYNEPYRLYNLDVFEYELDSPASLYGSIPFMLSQGGQSSGILWTNPSETWIDVEYKESNAVQTHWMSESGILDLFIFPGPNIRDVYKQYSTVIGTTILPPLFSLAYHQCRWNYNDQKDVETVDKNFDLFDIPYDVLWLDIEHTDGKRYLTWDKQKFPNPIEMQDKLSAKGRKDDGYFLSKEASSLSLFVKDKNLKDFEGWCWPGNSNWIDFLNPKAREFWKEKLSLENYQGSTKNLYIWNDMNEVSVFSGPEITMPKDNIHHEGVEHRDVHNIYGLLQQRSTAEGLSARNNERPFVLSRAFFAGSNRYGAIWTGDNMAEWSHLKASIPMLLSISLAGLPFAGADVGGFFGNTEPELLARWYQFGAFQPFFRAHAHIDTKRREPWLFGEPYTTIIRNAIRKRYKLLPYTYTLFYESHVTGMPVMRPLFFEYPNDNEIFQKEESFLLGSSILVQGVFNKGQEQVDVFLPGRDQKLYSGSHNLFYPLEKGIPVFIKGGSIIPIKDVVRRSSSLMFQDPYTLIVALDENQQAKGFVYQDDEKSFNYLKNEFVLNEISFQGNKLISNPNGSFGFDARKVYANPDNFKNAYPFAESELSNKDYLKNTLNKIIIYNVKAKPNNVYLSAESLNRANKTRQPPFLSFMYNDADHILTIKQPGCFLSEKWSLTLK</sequence>
<dbReference type="Gene3D" id="3.20.20.80">
    <property type="entry name" value="Glycosidases"/>
    <property type="match status" value="1"/>
</dbReference>
<dbReference type="HOGENOM" id="CLU_000631_7_0_1"/>
<dbReference type="InterPro" id="IPR025887">
    <property type="entry name" value="Glyco_hydro_31_N_dom"/>
</dbReference>
<keyword evidence="6" id="KW-0256">Endoplasmic reticulum</keyword>
<dbReference type="SUPFAM" id="SSF51445">
    <property type="entry name" value="(Trans)glycosidases"/>
    <property type="match status" value="1"/>
</dbReference>
<dbReference type="InterPro" id="IPR048395">
    <property type="entry name" value="Glyco_hydro_31_C"/>
</dbReference>
<dbReference type="Pfam" id="PF13802">
    <property type="entry name" value="Gal_mutarotas_2"/>
    <property type="match status" value="1"/>
</dbReference>
<evidence type="ECO:0000256" key="3">
    <source>
        <dbReference type="ARBA" id="ARBA00007806"/>
    </source>
</evidence>
<reference evidence="14 15" key="1">
    <citation type="journal article" date="2013" name="Curr. Biol.">
        <title>Shared signatures of parasitism and phylogenomics unite Cryptomycota and microsporidia.</title>
        <authorList>
            <person name="James T.Y."/>
            <person name="Pelin A."/>
            <person name="Bonen L."/>
            <person name="Ahrendt S."/>
            <person name="Sain D."/>
            <person name="Corradi N."/>
            <person name="Stajich J.E."/>
        </authorList>
    </citation>
    <scope>NUCLEOTIDE SEQUENCE [LARGE SCALE GENOMIC DNA]</scope>
    <source>
        <strain evidence="14 15">CSF55</strain>
    </source>
</reference>
<feature type="domain" description="Glycosyl hydrolase family 31 C-terminal" evidence="13">
    <location>
        <begin position="612"/>
        <end position="691"/>
    </location>
</feature>
<dbReference type="GO" id="GO:0006491">
    <property type="term" value="P:N-glycan processing"/>
    <property type="evidence" value="ECO:0007669"/>
    <property type="project" value="EnsemblFungi"/>
</dbReference>
<evidence type="ECO:0000256" key="2">
    <source>
        <dbReference type="ARBA" id="ARBA00004833"/>
    </source>
</evidence>
<evidence type="ECO:0000313" key="15">
    <source>
        <dbReference type="Proteomes" id="UP000030755"/>
    </source>
</evidence>
<name>A0A075ASF0_ROZAC</name>
<evidence type="ECO:0000256" key="4">
    <source>
        <dbReference type="ARBA" id="ARBA00022729"/>
    </source>
</evidence>
<evidence type="ECO:0000259" key="13">
    <source>
        <dbReference type="Pfam" id="PF21365"/>
    </source>
</evidence>
<dbReference type="PROSITE" id="PS00129">
    <property type="entry name" value="GLYCOSYL_HYDROL_F31_1"/>
    <property type="match status" value="1"/>
</dbReference>
<evidence type="ECO:0000256" key="7">
    <source>
        <dbReference type="ARBA" id="ARBA00023180"/>
    </source>
</evidence>
<dbReference type="InterPro" id="IPR017853">
    <property type="entry name" value="GH"/>
</dbReference>
<evidence type="ECO:0000256" key="10">
    <source>
        <dbReference type="RuleBase" id="RU361185"/>
    </source>
</evidence>
<dbReference type="InterPro" id="IPR011013">
    <property type="entry name" value="Gal_mutarotase_sf_dom"/>
</dbReference>
<dbReference type="FunFam" id="3.20.20.80:FF:000046">
    <property type="entry name" value="Glucosidase alpha, neutral C"/>
    <property type="match status" value="1"/>
</dbReference>
<dbReference type="Pfam" id="PF01055">
    <property type="entry name" value="Glyco_hydro_31_2nd"/>
    <property type="match status" value="1"/>
</dbReference>
<keyword evidence="15" id="KW-1185">Reference proteome</keyword>
<protein>
    <recommendedName>
        <fullName evidence="9">Glucosidase II subunit alpha</fullName>
    </recommendedName>
</protein>
<comment type="similarity">
    <text evidence="3 10">Belongs to the glycosyl hydrolase 31 family.</text>
</comment>
<gene>
    <name evidence="14" type="ORF">O9G_001175</name>
</gene>
<dbReference type="SUPFAM" id="SSF51011">
    <property type="entry name" value="Glycosyl hydrolase domain"/>
    <property type="match status" value="1"/>
</dbReference>
<dbReference type="EMBL" id="KE561071">
    <property type="protein sequence ID" value="EPZ33206.1"/>
    <property type="molecule type" value="Genomic_DNA"/>
</dbReference>
<evidence type="ECO:0000259" key="12">
    <source>
        <dbReference type="Pfam" id="PF13802"/>
    </source>
</evidence>
<keyword evidence="7" id="KW-0325">Glycoprotein</keyword>
<organism evidence="14 15">
    <name type="scientific">Rozella allomycis (strain CSF55)</name>
    <dbReference type="NCBI Taxonomy" id="988480"/>
    <lineage>
        <taxon>Eukaryota</taxon>
        <taxon>Fungi</taxon>
        <taxon>Fungi incertae sedis</taxon>
        <taxon>Cryptomycota</taxon>
        <taxon>Cryptomycota incertae sedis</taxon>
        <taxon>Rozella</taxon>
    </lineage>
</organism>
<keyword evidence="4" id="KW-0732">Signal</keyword>
<dbReference type="Proteomes" id="UP000030755">
    <property type="component" value="Unassembled WGS sequence"/>
</dbReference>
<dbReference type="SUPFAM" id="SSF74650">
    <property type="entry name" value="Galactose mutarotase-like"/>
    <property type="match status" value="1"/>
</dbReference>
<evidence type="ECO:0000256" key="6">
    <source>
        <dbReference type="ARBA" id="ARBA00022824"/>
    </source>
</evidence>
<dbReference type="Gene3D" id="2.60.40.1180">
    <property type="entry name" value="Golgi alpha-mannosidase II"/>
    <property type="match status" value="2"/>
</dbReference>
<comment type="subcellular location">
    <subcellularLocation>
        <location evidence="1">Endoplasmic reticulum</location>
    </subcellularLocation>
</comment>
<dbReference type="CDD" id="cd06603">
    <property type="entry name" value="GH31_GANC_GANAB_alpha"/>
    <property type="match status" value="1"/>
</dbReference>
<dbReference type="GO" id="GO:0030246">
    <property type="term" value="F:carbohydrate binding"/>
    <property type="evidence" value="ECO:0007669"/>
    <property type="project" value="InterPro"/>
</dbReference>
<dbReference type="InterPro" id="IPR013780">
    <property type="entry name" value="Glyco_hydro_b"/>
</dbReference>
<dbReference type="InterPro" id="IPR000322">
    <property type="entry name" value="Glyco_hydro_31_TIM"/>
</dbReference>